<dbReference type="SMART" id="SM00849">
    <property type="entry name" value="Lactamase_B"/>
    <property type="match status" value="1"/>
</dbReference>
<dbReference type="AlphaFoldDB" id="A0A2K9E6W6"/>
<reference evidence="7 9" key="2">
    <citation type="journal article" date="2018" name="Syst. Appl. Microbiol.">
        <title>Characterization and high-quality draft genome sequence of Herbivorax saccincola A7, an anaerobic, alkaliphilic, thermophilic, cellulolytic, and xylanolytic bacterium.</title>
        <authorList>
            <person name="Aikawa S."/>
            <person name="Baramee S."/>
            <person name="Sermsathanaswadi J."/>
            <person name="Thianheng P."/>
            <person name="Tachaapaikoon C."/>
            <person name="Shikata A."/>
            <person name="Waeonukul R."/>
            <person name="Pason P."/>
            <person name="Ratanakhanokchai K."/>
            <person name="Kosugi A."/>
        </authorList>
    </citation>
    <scope>NUCLEOTIDE SEQUENCE [LARGE SCALE GENOMIC DNA]</scope>
    <source>
        <strain evidence="7 9">A7</strain>
    </source>
</reference>
<dbReference type="Gene3D" id="3.60.15.10">
    <property type="entry name" value="Ribonuclease Z/Hydroxyacylglutathione hydrolase-like"/>
    <property type="match status" value="1"/>
</dbReference>
<evidence type="ECO:0000256" key="4">
    <source>
        <dbReference type="ARBA" id="ARBA00022833"/>
    </source>
</evidence>
<name>A0A2K9E6W6_9FIRM</name>
<comment type="cofactor">
    <cofactor evidence="1">
        <name>Zn(2+)</name>
        <dbReference type="ChEBI" id="CHEBI:29105"/>
    </cofactor>
</comment>
<evidence type="ECO:0000313" key="9">
    <source>
        <dbReference type="Proteomes" id="UP000239720"/>
    </source>
</evidence>
<dbReference type="Proteomes" id="UP000239720">
    <property type="component" value="Unassembled WGS sequence"/>
</dbReference>
<keyword evidence="3 6" id="KW-0378">Hydrolase</keyword>
<dbReference type="PANTHER" id="PTHR46233:SF3">
    <property type="entry name" value="HYDROXYACYLGLUTATHIONE HYDROLASE GLOC"/>
    <property type="match status" value="1"/>
</dbReference>
<dbReference type="EMBL" id="NEMB01000003">
    <property type="protein sequence ID" value="PQQ68039.1"/>
    <property type="molecule type" value="Genomic_DNA"/>
</dbReference>
<dbReference type="EC" id="3.-.-.-" evidence="6"/>
<accession>A0A2K9E6W6</accession>
<feature type="domain" description="Metallo-beta-lactamase" evidence="5">
    <location>
        <begin position="12"/>
        <end position="187"/>
    </location>
</feature>
<keyword evidence="2" id="KW-0479">Metal-binding</keyword>
<evidence type="ECO:0000259" key="5">
    <source>
        <dbReference type="SMART" id="SM00849"/>
    </source>
</evidence>
<keyword evidence="4" id="KW-0862">Zinc</keyword>
<reference evidence="6 8" key="1">
    <citation type="submission" date="2017-12" db="EMBL/GenBank/DDBJ databases">
        <title>Complete genome sequence of Herbivorax saccincola GGR1, a novel Cellulosome-producing hydrolytic bacterium in a thermophilic biogas plant, established by Illumina and Nanopore MinION sequencing.</title>
        <authorList>
            <person name="Pechtl A."/>
            <person name="Ruckert C."/>
            <person name="Koeck D.E."/>
            <person name="Maus I."/>
            <person name="Winkler A."/>
            <person name="Kalinowski J."/>
            <person name="Puhler A."/>
            <person name="Schwarz W.W."/>
            <person name="Zverlov V.V."/>
            <person name="Schluter A."/>
            <person name="Liebl W."/>
        </authorList>
    </citation>
    <scope>NUCLEOTIDE SEQUENCE [LARGE SCALE GENOMIC DNA]</scope>
    <source>
        <strain evidence="6">GGR1</strain>
        <strain evidence="8">SR1</strain>
    </source>
</reference>
<proteinExistence type="predicted"/>
<dbReference type="InterPro" id="IPR036866">
    <property type="entry name" value="RibonucZ/Hydroxyglut_hydro"/>
</dbReference>
<dbReference type="InterPro" id="IPR051453">
    <property type="entry name" value="MBL_Glyoxalase_II"/>
</dbReference>
<dbReference type="SUPFAM" id="SSF56281">
    <property type="entry name" value="Metallo-hydrolase/oxidoreductase"/>
    <property type="match status" value="1"/>
</dbReference>
<dbReference type="EMBL" id="CP025197">
    <property type="protein sequence ID" value="AUG58158.1"/>
    <property type="molecule type" value="Genomic_DNA"/>
</dbReference>
<sequence>MQIERLSTGMFDSNCYIVYNNNEGIIIDAGVSADEVMKVLDEKKIKIKYIVLTHVHIDHICHVDDLREKTGAEVLVHENDSKKLLHPSLNGSELYGQAMSFRPADMVLKDGDEISAGGIDFKIIHTPGHSSGCICIKAGNSLFTGDTLFKMARGRTDLGDGNEEEILSSITNKLMILDDETIVYPGHGPATTIGAERVFY</sequence>
<dbReference type="InterPro" id="IPR001279">
    <property type="entry name" value="Metallo-B-lactamas"/>
</dbReference>
<evidence type="ECO:0000313" key="8">
    <source>
        <dbReference type="Proteomes" id="UP000233534"/>
    </source>
</evidence>
<dbReference type="RefSeq" id="WP_101302373.1">
    <property type="nucleotide sequence ID" value="NZ_CP025197.1"/>
</dbReference>
<protein>
    <submittedName>
        <fullName evidence="7">MBL fold metallo-hydrolase</fullName>
    </submittedName>
    <submittedName>
        <fullName evidence="6">Putative metallo-hydrolase</fullName>
        <ecNumber evidence="6">3.-.-.-</ecNumber>
    </submittedName>
</protein>
<evidence type="ECO:0000256" key="3">
    <source>
        <dbReference type="ARBA" id="ARBA00022801"/>
    </source>
</evidence>
<dbReference type="Pfam" id="PF00753">
    <property type="entry name" value="Lactamase_B"/>
    <property type="match status" value="1"/>
</dbReference>
<dbReference type="GO" id="GO:0016787">
    <property type="term" value="F:hydrolase activity"/>
    <property type="evidence" value="ECO:0007669"/>
    <property type="project" value="UniProtKB-KW"/>
</dbReference>
<keyword evidence="8" id="KW-1185">Reference proteome</keyword>
<dbReference type="GO" id="GO:0046872">
    <property type="term" value="F:metal ion binding"/>
    <property type="evidence" value="ECO:0007669"/>
    <property type="project" value="UniProtKB-KW"/>
</dbReference>
<gene>
    <name evidence="7" type="ORF">B9R14_15535</name>
    <name evidence="6" type="ORF">HVS_11320</name>
</gene>
<dbReference type="KEGG" id="hsc:HVS_11320"/>
<organism evidence="6 8">
    <name type="scientific">Acetivibrio saccincola</name>
    <dbReference type="NCBI Taxonomy" id="1677857"/>
    <lineage>
        <taxon>Bacteria</taxon>
        <taxon>Bacillati</taxon>
        <taxon>Bacillota</taxon>
        <taxon>Clostridia</taxon>
        <taxon>Eubacteriales</taxon>
        <taxon>Oscillospiraceae</taxon>
        <taxon>Acetivibrio</taxon>
    </lineage>
</organism>
<evidence type="ECO:0000256" key="1">
    <source>
        <dbReference type="ARBA" id="ARBA00001947"/>
    </source>
</evidence>
<evidence type="ECO:0000313" key="7">
    <source>
        <dbReference type="EMBL" id="PQQ68039.1"/>
    </source>
</evidence>
<dbReference type="PANTHER" id="PTHR46233">
    <property type="entry name" value="HYDROXYACYLGLUTATHIONE HYDROLASE GLOC"/>
    <property type="match status" value="1"/>
</dbReference>
<dbReference type="OrthoDB" id="9802248at2"/>
<dbReference type="Proteomes" id="UP000233534">
    <property type="component" value="Chromosome"/>
</dbReference>
<evidence type="ECO:0000313" key="6">
    <source>
        <dbReference type="EMBL" id="AUG58158.1"/>
    </source>
</evidence>
<evidence type="ECO:0000256" key="2">
    <source>
        <dbReference type="ARBA" id="ARBA00022723"/>
    </source>
</evidence>
<dbReference type="CDD" id="cd06262">
    <property type="entry name" value="metallo-hydrolase-like_MBL-fold"/>
    <property type="match status" value="1"/>
</dbReference>